<evidence type="ECO:0000313" key="1">
    <source>
        <dbReference type="EMBL" id="RYR75948.1"/>
    </source>
</evidence>
<proteinExistence type="predicted"/>
<gene>
    <name evidence="1" type="ORF">Ahy_A01g000552</name>
</gene>
<dbReference type="Proteomes" id="UP000289738">
    <property type="component" value="Chromosome A01"/>
</dbReference>
<sequence>MDNLEVDVAIEAISCSLPSGAIEERHHKAALQWENTITGVDQRY</sequence>
<organism evidence="1 2">
    <name type="scientific">Arachis hypogaea</name>
    <name type="common">Peanut</name>
    <dbReference type="NCBI Taxonomy" id="3818"/>
    <lineage>
        <taxon>Eukaryota</taxon>
        <taxon>Viridiplantae</taxon>
        <taxon>Streptophyta</taxon>
        <taxon>Embryophyta</taxon>
        <taxon>Tracheophyta</taxon>
        <taxon>Spermatophyta</taxon>
        <taxon>Magnoliopsida</taxon>
        <taxon>eudicotyledons</taxon>
        <taxon>Gunneridae</taxon>
        <taxon>Pentapetalae</taxon>
        <taxon>rosids</taxon>
        <taxon>fabids</taxon>
        <taxon>Fabales</taxon>
        <taxon>Fabaceae</taxon>
        <taxon>Papilionoideae</taxon>
        <taxon>50 kb inversion clade</taxon>
        <taxon>dalbergioids sensu lato</taxon>
        <taxon>Dalbergieae</taxon>
        <taxon>Pterocarpus clade</taxon>
        <taxon>Arachis</taxon>
    </lineage>
</organism>
<reference evidence="1 2" key="1">
    <citation type="submission" date="2019-01" db="EMBL/GenBank/DDBJ databases">
        <title>Sequencing of cultivated peanut Arachis hypogaea provides insights into genome evolution and oil improvement.</title>
        <authorList>
            <person name="Chen X."/>
        </authorList>
    </citation>
    <scope>NUCLEOTIDE SEQUENCE [LARGE SCALE GENOMIC DNA]</scope>
    <source>
        <strain evidence="2">cv. Fuhuasheng</strain>
        <tissue evidence="1">Leaves</tissue>
    </source>
</reference>
<accession>A0A445EKH5</accession>
<name>A0A445EKH5_ARAHY</name>
<comment type="caution">
    <text evidence="1">The sequence shown here is derived from an EMBL/GenBank/DDBJ whole genome shotgun (WGS) entry which is preliminary data.</text>
</comment>
<evidence type="ECO:0000313" key="2">
    <source>
        <dbReference type="Proteomes" id="UP000289738"/>
    </source>
</evidence>
<dbReference type="EMBL" id="SDMP01000001">
    <property type="protein sequence ID" value="RYR75948.1"/>
    <property type="molecule type" value="Genomic_DNA"/>
</dbReference>
<dbReference type="AlphaFoldDB" id="A0A445EKH5"/>
<protein>
    <submittedName>
        <fullName evidence="1">Uncharacterized protein</fullName>
    </submittedName>
</protein>
<keyword evidence="2" id="KW-1185">Reference proteome</keyword>